<dbReference type="InterPro" id="IPR007197">
    <property type="entry name" value="rSAM"/>
</dbReference>
<evidence type="ECO:0000256" key="4">
    <source>
        <dbReference type="ARBA" id="ARBA00023014"/>
    </source>
</evidence>
<dbReference type="InterPro" id="IPR050105">
    <property type="entry name" value="MoCo_biosynth_MoaA/MoaC"/>
</dbReference>
<name>A0A6N7XEW4_9FIRM</name>
<keyword evidence="3" id="KW-0408">Iron</keyword>
<dbReference type="GO" id="GO:0051536">
    <property type="term" value="F:iron-sulfur cluster binding"/>
    <property type="evidence" value="ECO:0007669"/>
    <property type="project" value="UniProtKB-KW"/>
</dbReference>
<evidence type="ECO:0000256" key="2">
    <source>
        <dbReference type="ARBA" id="ARBA00022723"/>
    </source>
</evidence>
<keyword evidence="5" id="KW-0501">Molybdenum cofactor biosynthesis</keyword>
<accession>A0A6N7XEW4</accession>
<organism evidence="7 8">
    <name type="scientific">Peptostreptococcus porci</name>
    <dbReference type="NCBI Taxonomy" id="2652282"/>
    <lineage>
        <taxon>Bacteria</taxon>
        <taxon>Bacillati</taxon>
        <taxon>Bacillota</taxon>
        <taxon>Clostridia</taxon>
        <taxon>Peptostreptococcales</taxon>
        <taxon>Peptostreptococcaceae</taxon>
        <taxon>Peptostreptococcus</taxon>
    </lineage>
</organism>
<proteinExistence type="predicted"/>
<reference evidence="7 8" key="1">
    <citation type="submission" date="2019-08" db="EMBL/GenBank/DDBJ databases">
        <title>In-depth cultivation of the pig gut microbiome towards novel bacterial diversity and tailored functional studies.</title>
        <authorList>
            <person name="Wylensek D."/>
            <person name="Hitch T.C.A."/>
            <person name="Clavel T."/>
        </authorList>
    </citation>
    <scope>NUCLEOTIDE SEQUENCE [LARGE SCALE GENOMIC DNA]</scope>
    <source>
        <strain evidence="7 8">WCA-SAB-591-4A-A</strain>
    </source>
</reference>
<dbReference type="InterPro" id="IPR058240">
    <property type="entry name" value="rSAM_sf"/>
</dbReference>
<evidence type="ECO:0000259" key="6">
    <source>
        <dbReference type="PROSITE" id="PS51918"/>
    </source>
</evidence>
<dbReference type="EMBL" id="VUNE01000001">
    <property type="protein sequence ID" value="MST62133.1"/>
    <property type="molecule type" value="Genomic_DNA"/>
</dbReference>
<evidence type="ECO:0000313" key="7">
    <source>
        <dbReference type="EMBL" id="MST62133.1"/>
    </source>
</evidence>
<comment type="caution">
    <text evidence="7">The sequence shown here is derived from an EMBL/GenBank/DDBJ whole genome shotgun (WGS) entry which is preliminary data.</text>
</comment>
<gene>
    <name evidence="7" type="ORF">FYJ71_03975</name>
</gene>
<dbReference type="GO" id="GO:0046872">
    <property type="term" value="F:metal ion binding"/>
    <property type="evidence" value="ECO:0007669"/>
    <property type="project" value="UniProtKB-KW"/>
</dbReference>
<dbReference type="InterPro" id="IPR013785">
    <property type="entry name" value="Aldolase_TIM"/>
</dbReference>
<evidence type="ECO:0000313" key="8">
    <source>
        <dbReference type="Proteomes" id="UP000440713"/>
    </source>
</evidence>
<keyword evidence="2" id="KW-0479">Metal-binding</keyword>
<dbReference type="Gene3D" id="3.20.20.70">
    <property type="entry name" value="Aldolase class I"/>
    <property type="match status" value="1"/>
</dbReference>
<evidence type="ECO:0000256" key="5">
    <source>
        <dbReference type="ARBA" id="ARBA00023150"/>
    </source>
</evidence>
<dbReference type="RefSeq" id="WP_154537484.1">
    <property type="nucleotide sequence ID" value="NZ_JAQYHJ010000031.1"/>
</dbReference>
<evidence type="ECO:0000256" key="1">
    <source>
        <dbReference type="ARBA" id="ARBA00022691"/>
    </source>
</evidence>
<protein>
    <submittedName>
        <fullName evidence="7">Radical SAM protein</fullName>
    </submittedName>
</protein>
<keyword evidence="1" id="KW-0949">S-adenosyl-L-methionine</keyword>
<dbReference type="AlphaFoldDB" id="A0A6N7XEW4"/>
<keyword evidence="4" id="KW-0411">Iron-sulfur</keyword>
<keyword evidence="8" id="KW-1185">Reference proteome</keyword>
<dbReference type="Proteomes" id="UP000440713">
    <property type="component" value="Unassembled WGS sequence"/>
</dbReference>
<feature type="domain" description="Radical SAM core" evidence="6">
    <location>
        <begin position="1"/>
        <end position="231"/>
    </location>
</feature>
<dbReference type="GO" id="GO:0061799">
    <property type="term" value="F:cyclic pyranopterin monophosphate synthase activity"/>
    <property type="evidence" value="ECO:0007669"/>
    <property type="project" value="TreeGrafter"/>
</dbReference>
<dbReference type="Pfam" id="PF04055">
    <property type="entry name" value="Radical_SAM"/>
    <property type="match status" value="1"/>
</dbReference>
<dbReference type="PROSITE" id="PS51918">
    <property type="entry name" value="RADICAL_SAM"/>
    <property type="match status" value="1"/>
</dbReference>
<dbReference type="GO" id="GO:0006777">
    <property type="term" value="P:Mo-molybdopterin cofactor biosynthetic process"/>
    <property type="evidence" value="ECO:0007669"/>
    <property type="project" value="UniProtKB-KW"/>
</dbReference>
<dbReference type="CDD" id="cd01335">
    <property type="entry name" value="Radical_SAM"/>
    <property type="match status" value="1"/>
</dbReference>
<dbReference type="PANTHER" id="PTHR22960">
    <property type="entry name" value="MOLYBDOPTERIN COFACTOR SYNTHESIS PROTEIN A"/>
    <property type="match status" value="1"/>
</dbReference>
<dbReference type="PANTHER" id="PTHR22960:SF0">
    <property type="entry name" value="MOLYBDENUM COFACTOR BIOSYNTHESIS PROTEIN 1"/>
    <property type="match status" value="1"/>
</dbReference>
<sequence length="295" mass="33732">MDDKLSYLRVILTEESNFSLLYLKSNVGSVVIEQDRQAMKIDDFKKVIEYFVKRGLKKIKFVGGEPLLYRGLSELVEYSRELGIEEIGITTNGIGLATRIIELKAKGLTNVNISLDSLKEYRYQALTDGGNLKEVFLSIDACIAAGINLKINCVAIKGFNDDELLDFMKMTINNDIDIRLIELLPYGLDKGVFERGYLDIRQFLEYNVESVLKDKKDDLSISEYFRIEGAKGRVGIITKDSREHKDDLRRINVSNRGYMNIGPVQRNEYFIKNILEDKELLDDLIYKAASEITIK</sequence>
<dbReference type="GO" id="GO:0061798">
    <property type="term" value="F:GTP 3',8'-cyclase activity"/>
    <property type="evidence" value="ECO:0007669"/>
    <property type="project" value="TreeGrafter"/>
</dbReference>
<dbReference type="SUPFAM" id="SSF102114">
    <property type="entry name" value="Radical SAM enzymes"/>
    <property type="match status" value="1"/>
</dbReference>
<evidence type="ECO:0000256" key="3">
    <source>
        <dbReference type="ARBA" id="ARBA00023004"/>
    </source>
</evidence>